<dbReference type="OrthoDB" id="351153at2157"/>
<protein>
    <recommendedName>
        <fullName evidence="2">DUF6603 domain-containing protein</fullName>
    </recommendedName>
</protein>
<feature type="region of interest" description="Disordered" evidence="1">
    <location>
        <begin position="1001"/>
        <end position="1026"/>
    </location>
</feature>
<reference evidence="3 4" key="1">
    <citation type="submission" date="2019-01" db="EMBL/GenBank/DDBJ databases">
        <title>Halorientalis sp. F13-25 a new haloarchaeum isolated from hypersaline water.</title>
        <authorList>
            <person name="Ana D.-V."/>
            <person name="Cristina S.-P."/>
            <person name="Antonio V."/>
        </authorList>
    </citation>
    <scope>NUCLEOTIDE SEQUENCE [LARGE SCALE GENOMIC DNA]</scope>
    <source>
        <strain evidence="3 4">F13-25</strain>
    </source>
</reference>
<evidence type="ECO:0000313" key="3">
    <source>
        <dbReference type="EMBL" id="RXK48652.1"/>
    </source>
</evidence>
<feature type="region of interest" description="Disordered" evidence="1">
    <location>
        <begin position="253"/>
        <end position="274"/>
    </location>
</feature>
<evidence type="ECO:0000256" key="1">
    <source>
        <dbReference type="SAM" id="MobiDB-lite"/>
    </source>
</evidence>
<name>A0A498KUK9_9EURY</name>
<sequence>MSNGSEGDGAEKNSEAQAIVEVLKVVEPVVSATKRGPMGMAMLLDNMGVSEELIGQDAAKLYETVESDVTTNGAKIETAITSIVGQLQSIPDIDGIEDLNDVDWGKVYEELDPQDLLKSLKSIVSSVKAIYGTIEMLQEIDIQDPEMATLGDQVFDYLLVNYLETHYGELYGFLKTFGVITSRTGDHGKPENIDLGAVVEAVEDPNEIPKELFNWAKSNEPFLATLLLQRLLQTFWGTHVPAKLSKAGEDTLAGATGKSKSELANLQPGDMQDTDAMDGWGQKLLLPLFGASYDGGQFETGLKLVPLPPKDGQFLPGVAVVTYGQLDSGMSGTLGDDWTASIEGDGHLANRGVAINPGVDSGLNFSFVNTEGSSAGTPGGESEDQLVFTADLEYVGGSESAQASASGSGNRMRKPIVGTVVGKISMDGLAVSSRFEYANDQFQFVAEFTTIGIISVDPKGGFLDKVIPKPIAYDFEVTLGWSTKQGFYLQNGGTLMISLADNLPLGPLQIKETFLGLDLGELGGGSGAGAPAIPTVFSSTPKLDIGFLTAEVMRTGIKADLSFPGGTDGNLGPADLDLGFKPPQGLALSVDAGPVSGGGMLRFFPEQHRYSGALQLSVGPLSLTAIGLLKTKLPGGGDGYSFLLLITAEFPPVQLGFGFTLNGVGGLFGLHRGMKTDVLGKKVRTGNVDSILFPENVIENAQQIISDLRAIFPPKKDVHVVGPMVKMGWGSPTLLTMEVGVILELPTFEIAIVGAFHLNLPDEDAPLITINLAVLGVLDPPDQRLAVTASLYDSRIVMWTVSGDMAMRLRWGDDAKFMLSVGGFHPRYEPPKGFPELDRVKASLGAPSGNPRIEFKGYLATTPNTFQVGAGVYLHAEAGPATVDGALAFDALFEFDPFGFVIDFLAKLKIQIKGHGLNIEVDGTMMGPGPMRIKGTVEIEILFISVTTKVDVKLGSGGETEELPRAKVMPKLTTELGKSANWAAQVPDSADSLVTIRDGLKADSESESGGQSQGEGDSGGDSAEVLAHPLGGIDVRQTVVPLQSRIEKFGNMVPRDYEQFRIADLQVDGTSLATDAKRERFAPAKYKKMKDSEKLNSPSFVEREAGRAAGSDACYFAGADEATSGRAAELRRTTKLEYETSVVDEREEKHAAPLSSLGRFADVRPERARFGIPLVEVTKLLNETALARSDLRQEFTTPEADVYGLPGGKVIGERADRTLPAGTVEEVQPAETVGGSGGDGTVAGGGRDGTVFDGESGVDAVGGKAIDEQVVLGESAVAEQGELLREQGAGVINIGGSR</sequence>
<comment type="caution">
    <text evidence="3">The sequence shown here is derived from an EMBL/GenBank/DDBJ whole genome shotgun (WGS) entry which is preliminary data.</text>
</comment>
<accession>A0A498KUK9</accession>
<gene>
    <name evidence="3" type="ORF">EAF64_13340</name>
</gene>
<feature type="compositionally biased region" description="Gly residues" evidence="1">
    <location>
        <begin position="1234"/>
        <end position="1248"/>
    </location>
</feature>
<proteinExistence type="predicted"/>
<dbReference type="Proteomes" id="UP000289691">
    <property type="component" value="Unassembled WGS sequence"/>
</dbReference>
<feature type="domain" description="DUF6603" evidence="2">
    <location>
        <begin position="505"/>
        <end position="1092"/>
    </location>
</feature>
<keyword evidence="4" id="KW-1185">Reference proteome</keyword>
<dbReference type="InterPro" id="IPR046538">
    <property type="entry name" value="DUF6603"/>
</dbReference>
<dbReference type="RefSeq" id="WP_129069489.1">
    <property type="nucleotide sequence ID" value="NZ_RDFA01000004.1"/>
</dbReference>
<organism evidence="3 4">
    <name type="scientific">Halorientalis pallida</name>
    <dbReference type="NCBI Taxonomy" id="2479928"/>
    <lineage>
        <taxon>Archaea</taxon>
        <taxon>Methanobacteriati</taxon>
        <taxon>Methanobacteriota</taxon>
        <taxon>Stenosarchaea group</taxon>
        <taxon>Halobacteria</taxon>
        <taxon>Halobacteriales</taxon>
        <taxon>Haloarculaceae</taxon>
        <taxon>Halorientalis</taxon>
    </lineage>
</organism>
<dbReference type="Pfam" id="PF20248">
    <property type="entry name" value="DUF6603"/>
    <property type="match status" value="1"/>
</dbReference>
<evidence type="ECO:0000259" key="2">
    <source>
        <dbReference type="Pfam" id="PF20248"/>
    </source>
</evidence>
<evidence type="ECO:0000313" key="4">
    <source>
        <dbReference type="Proteomes" id="UP000289691"/>
    </source>
</evidence>
<feature type="region of interest" description="Disordered" evidence="1">
    <location>
        <begin position="1229"/>
        <end position="1256"/>
    </location>
</feature>
<dbReference type="EMBL" id="RDFA01000004">
    <property type="protein sequence ID" value="RXK48652.1"/>
    <property type="molecule type" value="Genomic_DNA"/>
</dbReference>